<organism evidence="3 4">
    <name type="scientific">Planifilum fulgidum</name>
    <dbReference type="NCBI Taxonomy" id="201973"/>
    <lineage>
        <taxon>Bacteria</taxon>
        <taxon>Bacillati</taxon>
        <taxon>Bacillota</taxon>
        <taxon>Bacilli</taxon>
        <taxon>Bacillales</taxon>
        <taxon>Thermoactinomycetaceae</taxon>
        <taxon>Planifilum</taxon>
    </lineage>
</organism>
<dbReference type="PANTHER" id="PTHR37938">
    <property type="entry name" value="BLL0215 PROTEIN"/>
    <property type="match status" value="1"/>
</dbReference>
<keyword evidence="1" id="KW-0812">Transmembrane</keyword>
<proteinExistence type="predicted"/>
<gene>
    <name evidence="3" type="ORF">SAMN04488025_13217</name>
</gene>
<dbReference type="EMBL" id="FOOK01000032">
    <property type="protein sequence ID" value="SFG41806.1"/>
    <property type="molecule type" value="Genomic_DNA"/>
</dbReference>
<dbReference type="PANTHER" id="PTHR37938:SF1">
    <property type="entry name" value="BLL0215 PROTEIN"/>
    <property type="match status" value="1"/>
</dbReference>
<dbReference type="Pfam" id="PF03703">
    <property type="entry name" value="bPH_2"/>
    <property type="match status" value="1"/>
</dbReference>
<keyword evidence="1" id="KW-1133">Transmembrane helix</keyword>
<evidence type="ECO:0000256" key="1">
    <source>
        <dbReference type="SAM" id="Phobius"/>
    </source>
</evidence>
<name>A0A1I2RVM0_9BACL</name>
<keyword evidence="4" id="KW-1185">Reference proteome</keyword>
<dbReference type="AlphaFoldDB" id="A0A1I2RVM0"/>
<reference evidence="3 4" key="1">
    <citation type="submission" date="2016-10" db="EMBL/GenBank/DDBJ databases">
        <authorList>
            <person name="de Groot N.N."/>
        </authorList>
    </citation>
    <scope>NUCLEOTIDE SEQUENCE [LARGE SCALE GENOMIC DNA]</scope>
    <source>
        <strain evidence="3 4">DSM 44945</strain>
    </source>
</reference>
<evidence type="ECO:0000259" key="2">
    <source>
        <dbReference type="Pfam" id="PF03703"/>
    </source>
</evidence>
<feature type="transmembrane region" description="Helical" evidence="1">
    <location>
        <begin position="17"/>
        <end position="41"/>
    </location>
</feature>
<sequence length="141" mass="16567">MQEETIWEGSPSHVAKWGTYVLCLLFFWLIVPIFIALYTALRLKTTKYKLTTERLRVTEGILSKRTEDLELYRVRDITLEKPFIFRLFSKGNIRLITSDHSSPDALLMAVPEADELMDLIRKHVEICRDRKRVREIGIDTL</sequence>
<evidence type="ECO:0000313" key="3">
    <source>
        <dbReference type="EMBL" id="SFG41806.1"/>
    </source>
</evidence>
<evidence type="ECO:0000313" key="4">
    <source>
        <dbReference type="Proteomes" id="UP000198661"/>
    </source>
</evidence>
<dbReference type="InterPro" id="IPR005182">
    <property type="entry name" value="YdbS-like_PH"/>
</dbReference>
<accession>A0A1I2RVM0</accession>
<dbReference type="RefSeq" id="WP_092040555.1">
    <property type="nucleotide sequence ID" value="NZ_FOOK01000032.1"/>
</dbReference>
<dbReference type="OrthoDB" id="9790842at2"/>
<dbReference type="Proteomes" id="UP000198661">
    <property type="component" value="Unassembled WGS sequence"/>
</dbReference>
<keyword evidence="1" id="KW-0472">Membrane</keyword>
<feature type="domain" description="YdbS-like PH" evidence="2">
    <location>
        <begin position="44"/>
        <end position="120"/>
    </location>
</feature>
<protein>
    <submittedName>
        <fullName evidence="3">PH domain-containing protein</fullName>
    </submittedName>
</protein>